<dbReference type="Proteomes" id="UP000515679">
    <property type="component" value="Chromosome"/>
</dbReference>
<dbReference type="AlphaFoldDB" id="A0A7G5BU43"/>
<dbReference type="EMBL" id="CP041969">
    <property type="protein sequence ID" value="QMV40477.1"/>
    <property type="molecule type" value="Genomic_DNA"/>
</dbReference>
<name>A0A7G5BU43_9BACL</name>
<sequence>MIYGASLGPFVKKALTDKGFQTNINKIIETLPLDPKVSNMDAVVLGPKDMYGPPAKCCKPH</sequence>
<accession>A0A7G5BU43</accession>
<proteinExistence type="predicted"/>
<protein>
    <submittedName>
        <fullName evidence="1">Uncharacterized protein</fullName>
    </submittedName>
</protein>
<organism evidence="1 2">
    <name type="scientific">Cohnella cholangitidis</name>
    <dbReference type="NCBI Taxonomy" id="2598458"/>
    <lineage>
        <taxon>Bacteria</taxon>
        <taxon>Bacillati</taxon>
        <taxon>Bacillota</taxon>
        <taxon>Bacilli</taxon>
        <taxon>Bacillales</taxon>
        <taxon>Paenibacillaceae</taxon>
        <taxon>Cohnella</taxon>
    </lineage>
</organism>
<evidence type="ECO:0000313" key="1">
    <source>
        <dbReference type="EMBL" id="QMV40477.1"/>
    </source>
</evidence>
<reference evidence="1 2" key="1">
    <citation type="submission" date="2019-07" db="EMBL/GenBank/DDBJ databases">
        <authorList>
            <person name="Kim J.K."/>
            <person name="Cheong H.-M."/>
            <person name="Choi Y."/>
            <person name="Hwang K.J."/>
            <person name="Lee S."/>
            <person name="Choi C."/>
        </authorList>
    </citation>
    <scope>NUCLEOTIDE SEQUENCE [LARGE SCALE GENOMIC DNA]</scope>
    <source>
        <strain evidence="1 2">KS 22</strain>
    </source>
</reference>
<gene>
    <name evidence="1" type="ORF">FPL14_04110</name>
</gene>
<keyword evidence="2" id="KW-1185">Reference proteome</keyword>
<evidence type="ECO:0000313" key="2">
    <source>
        <dbReference type="Proteomes" id="UP000515679"/>
    </source>
</evidence>
<dbReference type="RefSeq" id="WP_182301826.1">
    <property type="nucleotide sequence ID" value="NZ_CP041969.1"/>
</dbReference>
<dbReference type="KEGG" id="cchl:FPL14_04110"/>